<organism evidence="1 2">
    <name type="scientific">Coccomyxa viridis</name>
    <dbReference type="NCBI Taxonomy" id="1274662"/>
    <lineage>
        <taxon>Eukaryota</taxon>
        <taxon>Viridiplantae</taxon>
        <taxon>Chlorophyta</taxon>
        <taxon>core chlorophytes</taxon>
        <taxon>Trebouxiophyceae</taxon>
        <taxon>Trebouxiophyceae incertae sedis</taxon>
        <taxon>Coccomyxaceae</taxon>
        <taxon>Coccomyxa</taxon>
    </lineage>
</organism>
<evidence type="ECO:0000313" key="2">
    <source>
        <dbReference type="Proteomes" id="UP001497392"/>
    </source>
</evidence>
<keyword evidence="2" id="KW-1185">Reference proteome</keyword>
<gene>
    <name evidence="1" type="primary">g5373</name>
    <name evidence="1" type="ORF">VP750_LOCUS4597</name>
</gene>
<dbReference type="EMBL" id="CAXHTA020000007">
    <property type="protein sequence ID" value="CAL5222938.1"/>
    <property type="molecule type" value="Genomic_DNA"/>
</dbReference>
<proteinExistence type="predicted"/>
<sequence length="340" mass="38797">MDAETVTTVATWESEARALADEALRIGTTSPIAAKVKLNQAAAKRGDISRLLRQRRTDQDALKLQAVELSLGKLSNEMDTFREFKAHRLHRDREQQRLNALALMATAAPFQRKYTAEEMVKCHRKVIDYYEGSEHAGPIRDMVTDLPLRNESGHPDSVVAVPLYQRDWQEGLLAQTGLSKLQPENFILTSKPVEARLRHNDIILLPVSPGQLELRVLNPALLTRPGQEKIPDSCYIYTRPDGYVRDRNNPEDMLLWDHFNRQPFKPRNGKLPDACLSGLHAVFAIKEHIEEGHMKPGEVAVSESAWERPSFKGSLLHHLVVEFIAFEERRWHRSILRNIT</sequence>
<protein>
    <submittedName>
        <fullName evidence="1">G5373 protein</fullName>
    </submittedName>
</protein>
<accession>A0ABP1FSN6</accession>
<reference evidence="1 2" key="1">
    <citation type="submission" date="2024-06" db="EMBL/GenBank/DDBJ databases">
        <authorList>
            <person name="Kraege A."/>
            <person name="Thomma B."/>
        </authorList>
    </citation>
    <scope>NUCLEOTIDE SEQUENCE [LARGE SCALE GENOMIC DNA]</scope>
</reference>
<dbReference type="Proteomes" id="UP001497392">
    <property type="component" value="Unassembled WGS sequence"/>
</dbReference>
<evidence type="ECO:0000313" key="1">
    <source>
        <dbReference type="EMBL" id="CAL5222938.1"/>
    </source>
</evidence>
<name>A0ABP1FSN6_9CHLO</name>
<comment type="caution">
    <text evidence="1">The sequence shown here is derived from an EMBL/GenBank/DDBJ whole genome shotgun (WGS) entry which is preliminary data.</text>
</comment>